<sequence length="150" mass="15771">MHLTQAHFLSVAALLGLFAGSSQGLGINCRGSGMCPTGDHLVAENLRNSINGAPDDKTFKKGDHIACDPSAGGTAPWIPGLPRLGGEICAFVQSVDSMTGKQVKALAQRIVDHGCKVCGSAPLDKEKNDVKYGQLTFNYVTKPKCKEGLC</sequence>
<dbReference type="InterPro" id="IPR011329">
    <property type="entry name" value="Killer_tox_Kp4/SMK"/>
</dbReference>
<dbReference type="InParanoid" id="A0A507B9Y2"/>
<dbReference type="EMBL" id="SKBQ01000033">
    <property type="protein sequence ID" value="TPX13588.1"/>
    <property type="molecule type" value="Genomic_DNA"/>
</dbReference>
<gene>
    <name evidence="3" type="ORF">E0L32_006059</name>
</gene>
<evidence type="ECO:0000313" key="4">
    <source>
        <dbReference type="Proteomes" id="UP000319257"/>
    </source>
</evidence>
<dbReference type="InterPro" id="IPR015131">
    <property type="entry name" value="Killer_tox_Kp4"/>
</dbReference>
<protein>
    <recommendedName>
        <fullName evidence="2">Killer toxin Kp4 domain-containing protein</fullName>
    </recommendedName>
</protein>
<feature type="domain" description="Killer toxin Kp4" evidence="2">
    <location>
        <begin position="18"/>
        <end position="141"/>
    </location>
</feature>
<reference evidence="3 4" key="1">
    <citation type="submission" date="2019-06" db="EMBL/GenBank/DDBJ databases">
        <title>Draft genome sequence of the filamentous fungus Phialemoniopsis curvata isolated from diesel fuel.</title>
        <authorList>
            <person name="Varaljay V.A."/>
            <person name="Lyon W.J."/>
            <person name="Crouch A.L."/>
            <person name="Drake C.E."/>
            <person name="Hollomon J.M."/>
            <person name="Nadeau L.J."/>
            <person name="Nunn H.S."/>
            <person name="Stevenson B.S."/>
            <person name="Bojanowski C.L."/>
            <person name="Crookes-Goodson W.J."/>
        </authorList>
    </citation>
    <scope>NUCLEOTIDE SEQUENCE [LARGE SCALE GENOMIC DNA]</scope>
    <source>
        <strain evidence="3 4">D216</strain>
    </source>
</reference>
<dbReference type="Pfam" id="PF09044">
    <property type="entry name" value="Kp4"/>
    <property type="match status" value="1"/>
</dbReference>
<keyword evidence="4" id="KW-1185">Reference proteome</keyword>
<dbReference type="AlphaFoldDB" id="A0A507B9Y2"/>
<evidence type="ECO:0000256" key="1">
    <source>
        <dbReference type="SAM" id="SignalP"/>
    </source>
</evidence>
<evidence type="ECO:0000259" key="2">
    <source>
        <dbReference type="Pfam" id="PF09044"/>
    </source>
</evidence>
<dbReference type="RefSeq" id="XP_030995299.1">
    <property type="nucleotide sequence ID" value="XM_031140650.1"/>
</dbReference>
<accession>A0A507B9Y2</accession>
<keyword evidence="1" id="KW-0732">Signal</keyword>
<name>A0A507B9Y2_9PEZI</name>
<proteinExistence type="predicted"/>
<comment type="caution">
    <text evidence="3">The sequence shown here is derived from an EMBL/GenBank/DDBJ whole genome shotgun (WGS) entry which is preliminary data.</text>
</comment>
<dbReference type="Gene3D" id="3.30.430.10">
    <property type="entry name" value="Killer Toxin P4, subunit A"/>
    <property type="match status" value="1"/>
</dbReference>
<dbReference type="Proteomes" id="UP000319257">
    <property type="component" value="Unassembled WGS sequence"/>
</dbReference>
<feature type="signal peptide" evidence="1">
    <location>
        <begin position="1"/>
        <end position="24"/>
    </location>
</feature>
<dbReference type="GO" id="GO:0005576">
    <property type="term" value="C:extracellular region"/>
    <property type="evidence" value="ECO:0007669"/>
    <property type="project" value="InterPro"/>
</dbReference>
<organism evidence="3 4">
    <name type="scientific">Thyridium curvatum</name>
    <dbReference type="NCBI Taxonomy" id="1093900"/>
    <lineage>
        <taxon>Eukaryota</taxon>
        <taxon>Fungi</taxon>
        <taxon>Dikarya</taxon>
        <taxon>Ascomycota</taxon>
        <taxon>Pezizomycotina</taxon>
        <taxon>Sordariomycetes</taxon>
        <taxon>Sordariomycetidae</taxon>
        <taxon>Thyridiales</taxon>
        <taxon>Thyridiaceae</taxon>
        <taxon>Thyridium</taxon>
    </lineage>
</organism>
<dbReference type="GeneID" id="41973506"/>
<dbReference type="SUPFAM" id="SSF55221">
    <property type="entry name" value="Yeast killer toxins"/>
    <property type="match status" value="1"/>
</dbReference>
<feature type="chain" id="PRO_5021275368" description="Killer toxin Kp4 domain-containing protein" evidence="1">
    <location>
        <begin position="25"/>
        <end position="150"/>
    </location>
</feature>
<evidence type="ECO:0000313" key="3">
    <source>
        <dbReference type="EMBL" id="TPX13588.1"/>
    </source>
</evidence>
<dbReference type="OrthoDB" id="4177994at2759"/>